<dbReference type="InterPro" id="IPR009910">
    <property type="entry name" value="DUF1450"/>
</dbReference>
<dbReference type="KEGG" id="tum:CBW65_10190"/>
<reference evidence="2" key="1">
    <citation type="submission" date="2017-05" db="EMBL/GenBank/DDBJ databases">
        <authorList>
            <person name="Sung H."/>
        </authorList>
    </citation>
    <scope>NUCLEOTIDE SEQUENCE [LARGE SCALE GENOMIC DNA]</scope>
    <source>
        <strain evidence="2">AR23208</strain>
    </source>
</reference>
<accession>A0A1Y0INC8</accession>
<dbReference type="EMBL" id="CP021434">
    <property type="protein sequence ID" value="ARU61326.1"/>
    <property type="molecule type" value="Genomic_DNA"/>
</dbReference>
<dbReference type="AlphaFoldDB" id="A0A1Y0INC8"/>
<dbReference type="RefSeq" id="WP_087456705.1">
    <property type="nucleotide sequence ID" value="NZ_CP021434.1"/>
</dbReference>
<gene>
    <name evidence="1" type="ORF">CBW65_10190</name>
</gene>
<dbReference type="OrthoDB" id="2381845at2"/>
<evidence type="ECO:0000313" key="1">
    <source>
        <dbReference type="EMBL" id="ARU61326.1"/>
    </source>
</evidence>
<dbReference type="Proteomes" id="UP000195437">
    <property type="component" value="Chromosome"/>
</dbReference>
<evidence type="ECO:0008006" key="3">
    <source>
        <dbReference type="Google" id="ProtNLM"/>
    </source>
</evidence>
<dbReference type="Pfam" id="PF07293">
    <property type="entry name" value="DUF1450"/>
    <property type="match status" value="1"/>
</dbReference>
<organism evidence="1 2">
    <name type="scientific">Tumebacillus avium</name>
    <dbReference type="NCBI Taxonomy" id="1903704"/>
    <lineage>
        <taxon>Bacteria</taxon>
        <taxon>Bacillati</taxon>
        <taxon>Bacillota</taxon>
        <taxon>Bacilli</taxon>
        <taxon>Bacillales</taxon>
        <taxon>Alicyclobacillaceae</taxon>
        <taxon>Tumebacillus</taxon>
    </lineage>
</organism>
<proteinExistence type="predicted"/>
<sequence length="84" mass="9791">MSRKIKKIDVCIGNLDKGTDWVIEQLKAEHPDLEGQRWGCLGNCGDCYKHPFILADDRWLYEAKTKEELLDKIRPDMNIEDSLK</sequence>
<protein>
    <recommendedName>
        <fullName evidence="3">UDP-N-acetylmuramoylalanine--D-glutamate ligase</fullName>
    </recommendedName>
</protein>
<name>A0A1Y0INC8_9BACL</name>
<evidence type="ECO:0000313" key="2">
    <source>
        <dbReference type="Proteomes" id="UP000195437"/>
    </source>
</evidence>
<keyword evidence="2" id="KW-1185">Reference proteome</keyword>